<proteinExistence type="predicted"/>
<dbReference type="STRING" id="395494.Galf_2914"/>
<evidence type="ECO:0000256" key="1">
    <source>
        <dbReference type="SAM" id="MobiDB-lite"/>
    </source>
</evidence>
<gene>
    <name evidence="2" type="ordered locus">Galf_2914</name>
</gene>
<feature type="compositionally biased region" description="Polar residues" evidence="1">
    <location>
        <begin position="690"/>
        <end position="706"/>
    </location>
</feature>
<evidence type="ECO:0000313" key="2">
    <source>
        <dbReference type="EMBL" id="ADL56906.1"/>
    </source>
</evidence>
<reference evidence="2 3" key="1">
    <citation type="submission" date="2010-08" db="EMBL/GenBank/DDBJ databases">
        <title>Complete sequence of Gallionella capsiferriformans ES-2.</title>
        <authorList>
            <consortium name="US DOE Joint Genome Institute"/>
            <person name="Lucas S."/>
            <person name="Copeland A."/>
            <person name="Lapidus A."/>
            <person name="Cheng J.-F."/>
            <person name="Bruce D."/>
            <person name="Goodwin L."/>
            <person name="Pitluck S."/>
            <person name="Chertkov O."/>
            <person name="Davenport K.W."/>
            <person name="Detter J.C."/>
            <person name="Han C."/>
            <person name="Tapia R."/>
            <person name="Land M."/>
            <person name="Hauser L."/>
            <person name="Chang Y.-J."/>
            <person name="Jeffries C."/>
            <person name="Kyrpides N."/>
            <person name="Ivanova N."/>
            <person name="Mikhailova N."/>
            <person name="Shelobolina E.S."/>
            <person name="Picardal F."/>
            <person name="Roden E."/>
            <person name="Emerson D."/>
            <person name="Woyke T."/>
        </authorList>
    </citation>
    <scope>NUCLEOTIDE SEQUENCE [LARGE SCALE GENOMIC DNA]</scope>
    <source>
        <strain evidence="2 3">ES-2</strain>
    </source>
</reference>
<protein>
    <submittedName>
        <fullName evidence="2">Tn7-like transposition protein B</fullName>
    </submittedName>
</protein>
<dbReference type="EMBL" id="CP002159">
    <property type="protein sequence ID" value="ADL56906.1"/>
    <property type="molecule type" value="Genomic_DNA"/>
</dbReference>
<dbReference type="RefSeq" id="WP_013294808.1">
    <property type="nucleotide sequence ID" value="NC_014394.1"/>
</dbReference>
<feature type="region of interest" description="Disordered" evidence="1">
    <location>
        <begin position="688"/>
        <end position="719"/>
    </location>
</feature>
<sequence length="747" mass="83360">MDLMHNAVFKILAGENAGLYRVVLDEIQRGQTIIVRLDPSLAENQARRGRKALTSTKNTRKKPPAPLVGRLICADRAELQELDEKKLLVHIQVEIESFLLSPTDEEQFKRRCEIMKAFLDFDNLREQILICKDISGLVNEAVTNSGVSKPLVYKLFSALCRFGFHESSLRPRRDRCGAKGIARPCDPGGRQKAGAKTTKQRVARAYGEIIPPQQPGLSAEWRSLIMTADRKIATPKPNMPARINLIIASSFVKKYRQDGNKFVAIDPKLGEYPNNRQIRRVLETEVSKLQRLLEKTTKGHFARSKRGLAGKNWQGVAGPGHTWAIDSTIGDMYLRSSVNRAWIIGRPIVYIIVDVWSTAIVGFYVCLTGPSWDTAKVSLFCSAAPPELLGELWGYQPMMSLSPSPTMCAVLMCDRGEYLSKRASITGAKLIPCLSYAPPYRPDLKGLVEVLHRIEKDRQFLFVPGAIDMRRKEFDLRKFNPNEAVLTVRDYTQYLYTIFSEYNLTADRTHRVDAHMKAAGVFPSPAGLWRWGHEMGIGVRRDIPLSELITNLLPSEQARVTRSGVMFAGRQYGSDVVDEQQWTGYARNFGGWDIGTNHFPGSVSKIWVPNPTANGLLDLNISDYSTASPELTFDEVADAFMYGKISNAEVQHAKTLYALQSLRKVEEIVTSAKILTDEALARYSGAKPTMTESRTFETSTTQHTPTSAPASEAESASNSNNDEANAAYMEMMSSVFSAMNGMEDPNV</sequence>
<dbReference type="HOGENOM" id="CLU_019011_1_0_4"/>
<accession>D9SE84</accession>
<dbReference type="GO" id="GO:0003676">
    <property type="term" value="F:nucleic acid binding"/>
    <property type="evidence" value="ECO:0007669"/>
    <property type="project" value="InterPro"/>
</dbReference>
<organism evidence="2 3">
    <name type="scientific">Gallionella capsiferriformans (strain ES-2)</name>
    <name type="common">Gallionella ferruginea capsiferriformans (strain ES-2)</name>
    <dbReference type="NCBI Taxonomy" id="395494"/>
    <lineage>
        <taxon>Bacteria</taxon>
        <taxon>Pseudomonadati</taxon>
        <taxon>Pseudomonadota</taxon>
        <taxon>Betaproteobacteria</taxon>
        <taxon>Nitrosomonadales</taxon>
        <taxon>Gallionellaceae</taxon>
        <taxon>Gallionella</taxon>
    </lineage>
</organism>
<dbReference type="KEGG" id="gca:Galf_2914"/>
<evidence type="ECO:0000313" key="3">
    <source>
        <dbReference type="Proteomes" id="UP000001235"/>
    </source>
</evidence>
<dbReference type="Proteomes" id="UP000001235">
    <property type="component" value="Chromosome"/>
</dbReference>
<dbReference type="eggNOG" id="COG2801">
    <property type="taxonomic scope" value="Bacteria"/>
</dbReference>
<feature type="compositionally biased region" description="Low complexity" evidence="1">
    <location>
        <begin position="707"/>
        <end position="719"/>
    </location>
</feature>
<dbReference type="Gene3D" id="3.30.420.10">
    <property type="entry name" value="Ribonuclease H-like superfamily/Ribonuclease H"/>
    <property type="match status" value="1"/>
</dbReference>
<dbReference type="AlphaFoldDB" id="D9SE84"/>
<name>D9SE84_GALCS</name>
<keyword evidence="3" id="KW-1185">Reference proteome</keyword>
<dbReference type="InterPro" id="IPR036397">
    <property type="entry name" value="RNaseH_sf"/>
</dbReference>